<proteinExistence type="predicted"/>
<dbReference type="SUPFAM" id="SSF53756">
    <property type="entry name" value="UDP-Glycosyltransferase/glycogen phosphorylase"/>
    <property type="match status" value="1"/>
</dbReference>
<sequence length="531" mass="59933">MKILIVHCHFERGGVTQVVDNHVHCLQASDEIDEVALVSGPRQSGLQETTRSSASIWRIASLEYDSLRDRSLNVDEQAQNDERAQNDKQAQHTAREIDVRCRQAGWARQETVVHWHNHSLGKNAASPLVIKHLADLGYSCLLQIHDFAEDQRPQNWVYLKQSHGCEQASELDAILYPFGDRLSYATLTTGDAETLVQFGIHRSRVDVLPNSVRLPTDELPEFEVATHKVRRAFNLPADFRWMLYPVRGIRRKNLGEFLLMCQLAGRPTIGAMTLMPDTPMEKKSYERWQAVAERCVENVVFNAAHHEDIQFVDNLSAASVVVSSSVAEGFGMVFLEPWLASRSVVARNLPGVTGDFINHGMRLEHLYDAVQIPGSHSWLTEANRQLQNAKTNAWKDVRRDVETAQSPSASDQSISDANEWIDFARLTPAMQIEVLVRFNTDSGFAKEVRDRNAALCDALVTDARPEIIDYNRNIVAANFGPKNQKQQLLNAYRKAISNENIPGTGVQNDQTMLELVENSRPFYPCRVEQLD</sequence>
<name>K5CH86_RHOBT</name>
<dbReference type="RefSeq" id="WP_007331215.1">
    <property type="nucleotide sequence ID" value="NZ_AMCW01000030.1"/>
</dbReference>
<organism evidence="1 2">
    <name type="scientific">Rhodopirellula baltica SH28</name>
    <dbReference type="NCBI Taxonomy" id="993517"/>
    <lineage>
        <taxon>Bacteria</taxon>
        <taxon>Pseudomonadati</taxon>
        <taxon>Planctomycetota</taxon>
        <taxon>Planctomycetia</taxon>
        <taxon>Pirellulales</taxon>
        <taxon>Pirellulaceae</taxon>
        <taxon>Rhodopirellula</taxon>
    </lineage>
</organism>
<gene>
    <name evidence="1" type="ORF">RBSH_01294</name>
</gene>
<dbReference type="PATRIC" id="fig|993517.3.peg.1414"/>
<dbReference type="AlphaFoldDB" id="K5CH86"/>
<protein>
    <submittedName>
        <fullName evidence="1">Uncharacterized protein</fullName>
    </submittedName>
</protein>
<accession>K5CH86</accession>
<evidence type="ECO:0000313" key="2">
    <source>
        <dbReference type="Proteomes" id="UP000007993"/>
    </source>
</evidence>
<dbReference type="EMBL" id="AMCW01000030">
    <property type="protein sequence ID" value="EKK03375.1"/>
    <property type="molecule type" value="Genomic_DNA"/>
</dbReference>
<comment type="caution">
    <text evidence="1">The sequence shown here is derived from an EMBL/GenBank/DDBJ whole genome shotgun (WGS) entry which is preliminary data.</text>
</comment>
<reference evidence="1 2" key="1">
    <citation type="journal article" date="2013" name="Mar. Genomics">
        <title>Expression of sulfatases in Rhodopirellula baltica and the diversity of sulfatases in the genus Rhodopirellula.</title>
        <authorList>
            <person name="Wegner C.E."/>
            <person name="Richter-Heitmann T."/>
            <person name="Klindworth A."/>
            <person name="Klockow C."/>
            <person name="Richter M."/>
            <person name="Achstetter T."/>
            <person name="Glockner F.O."/>
            <person name="Harder J."/>
        </authorList>
    </citation>
    <scope>NUCLEOTIDE SEQUENCE [LARGE SCALE GENOMIC DNA]</scope>
    <source>
        <strain evidence="1 2">SH28</strain>
    </source>
</reference>
<dbReference type="Proteomes" id="UP000007993">
    <property type="component" value="Unassembled WGS sequence"/>
</dbReference>
<dbReference type="Gene3D" id="3.40.50.2000">
    <property type="entry name" value="Glycogen Phosphorylase B"/>
    <property type="match status" value="2"/>
</dbReference>
<evidence type="ECO:0000313" key="1">
    <source>
        <dbReference type="EMBL" id="EKK03375.1"/>
    </source>
</evidence>